<dbReference type="Proteomes" id="UP000011087">
    <property type="component" value="Unassembled WGS sequence"/>
</dbReference>
<dbReference type="RefSeq" id="XP_005824004.1">
    <property type="nucleotide sequence ID" value="XM_005823947.1"/>
</dbReference>
<evidence type="ECO:0008006" key="6">
    <source>
        <dbReference type="Google" id="ProtNLM"/>
    </source>
</evidence>
<reference evidence="4" key="3">
    <citation type="submission" date="2015-06" db="UniProtKB">
        <authorList>
            <consortium name="EnsemblProtists"/>
        </authorList>
    </citation>
    <scope>IDENTIFICATION</scope>
</reference>
<dbReference type="AlphaFoldDB" id="L1IM95"/>
<reference evidence="3 5" key="1">
    <citation type="journal article" date="2012" name="Nature">
        <title>Algal genomes reveal evolutionary mosaicism and the fate of nucleomorphs.</title>
        <authorList>
            <consortium name="DOE Joint Genome Institute"/>
            <person name="Curtis B.A."/>
            <person name="Tanifuji G."/>
            <person name="Burki F."/>
            <person name="Gruber A."/>
            <person name="Irimia M."/>
            <person name="Maruyama S."/>
            <person name="Arias M.C."/>
            <person name="Ball S.G."/>
            <person name="Gile G.H."/>
            <person name="Hirakawa Y."/>
            <person name="Hopkins J.F."/>
            <person name="Kuo A."/>
            <person name="Rensing S.A."/>
            <person name="Schmutz J."/>
            <person name="Symeonidi A."/>
            <person name="Elias M."/>
            <person name="Eveleigh R.J."/>
            <person name="Herman E.K."/>
            <person name="Klute M.J."/>
            <person name="Nakayama T."/>
            <person name="Obornik M."/>
            <person name="Reyes-Prieto A."/>
            <person name="Armbrust E.V."/>
            <person name="Aves S.J."/>
            <person name="Beiko R.G."/>
            <person name="Coutinho P."/>
            <person name="Dacks J.B."/>
            <person name="Durnford D.G."/>
            <person name="Fast N.M."/>
            <person name="Green B.R."/>
            <person name="Grisdale C.J."/>
            <person name="Hempel F."/>
            <person name="Henrissat B."/>
            <person name="Hoppner M.P."/>
            <person name="Ishida K."/>
            <person name="Kim E."/>
            <person name="Koreny L."/>
            <person name="Kroth P.G."/>
            <person name="Liu Y."/>
            <person name="Malik S.B."/>
            <person name="Maier U.G."/>
            <person name="McRose D."/>
            <person name="Mock T."/>
            <person name="Neilson J.A."/>
            <person name="Onodera N.T."/>
            <person name="Poole A.M."/>
            <person name="Pritham E.J."/>
            <person name="Richards T.A."/>
            <person name="Rocap G."/>
            <person name="Roy S.W."/>
            <person name="Sarai C."/>
            <person name="Schaack S."/>
            <person name="Shirato S."/>
            <person name="Slamovits C.H."/>
            <person name="Spencer D.F."/>
            <person name="Suzuki S."/>
            <person name="Worden A.Z."/>
            <person name="Zauner S."/>
            <person name="Barry K."/>
            <person name="Bell C."/>
            <person name="Bharti A.K."/>
            <person name="Crow J.A."/>
            <person name="Grimwood J."/>
            <person name="Kramer R."/>
            <person name="Lindquist E."/>
            <person name="Lucas S."/>
            <person name="Salamov A."/>
            <person name="McFadden G.I."/>
            <person name="Lane C.E."/>
            <person name="Keeling P.J."/>
            <person name="Gray M.W."/>
            <person name="Grigoriev I.V."/>
            <person name="Archibald J.M."/>
        </authorList>
    </citation>
    <scope>NUCLEOTIDE SEQUENCE</scope>
    <source>
        <strain evidence="3 5">CCMP2712</strain>
    </source>
</reference>
<feature type="region of interest" description="Disordered" evidence="1">
    <location>
        <begin position="272"/>
        <end position="303"/>
    </location>
</feature>
<keyword evidence="2" id="KW-1133">Transmembrane helix</keyword>
<keyword evidence="5" id="KW-1185">Reference proteome</keyword>
<evidence type="ECO:0000256" key="1">
    <source>
        <dbReference type="SAM" id="MobiDB-lite"/>
    </source>
</evidence>
<evidence type="ECO:0000256" key="2">
    <source>
        <dbReference type="SAM" id="Phobius"/>
    </source>
</evidence>
<feature type="transmembrane region" description="Helical" evidence="2">
    <location>
        <begin position="722"/>
        <end position="744"/>
    </location>
</feature>
<dbReference type="HOGENOM" id="CLU_310678_0_0_1"/>
<gene>
    <name evidence="3" type="ORF">GUITHDRAFT_116751</name>
</gene>
<evidence type="ECO:0000313" key="3">
    <source>
        <dbReference type="EMBL" id="EKX37024.1"/>
    </source>
</evidence>
<feature type="transmembrane region" description="Helical" evidence="2">
    <location>
        <begin position="695"/>
        <end position="716"/>
    </location>
</feature>
<feature type="region of interest" description="Disordered" evidence="1">
    <location>
        <begin position="1"/>
        <end position="23"/>
    </location>
</feature>
<dbReference type="GeneID" id="17293790"/>
<evidence type="ECO:0000313" key="5">
    <source>
        <dbReference type="Proteomes" id="UP000011087"/>
    </source>
</evidence>
<reference evidence="5" key="2">
    <citation type="submission" date="2012-11" db="EMBL/GenBank/DDBJ databases">
        <authorList>
            <person name="Kuo A."/>
            <person name="Curtis B.A."/>
            <person name="Tanifuji G."/>
            <person name="Burki F."/>
            <person name="Gruber A."/>
            <person name="Irimia M."/>
            <person name="Maruyama S."/>
            <person name="Arias M.C."/>
            <person name="Ball S.G."/>
            <person name="Gile G.H."/>
            <person name="Hirakawa Y."/>
            <person name="Hopkins J.F."/>
            <person name="Rensing S.A."/>
            <person name="Schmutz J."/>
            <person name="Symeonidi A."/>
            <person name="Elias M."/>
            <person name="Eveleigh R.J."/>
            <person name="Herman E.K."/>
            <person name="Klute M.J."/>
            <person name="Nakayama T."/>
            <person name="Obornik M."/>
            <person name="Reyes-Prieto A."/>
            <person name="Armbrust E.V."/>
            <person name="Aves S.J."/>
            <person name="Beiko R.G."/>
            <person name="Coutinho P."/>
            <person name="Dacks J.B."/>
            <person name="Durnford D.G."/>
            <person name="Fast N.M."/>
            <person name="Green B.R."/>
            <person name="Grisdale C."/>
            <person name="Hempe F."/>
            <person name="Henrissat B."/>
            <person name="Hoppner M.P."/>
            <person name="Ishida K.-I."/>
            <person name="Kim E."/>
            <person name="Koreny L."/>
            <person name="Kroth P.G."/>
            <person name="Liu Y."/>
            <person name="Malik S.-B."/>
            <person name="Maier U.G."/>
            <person name="McRose D."/>
            <person name="Mock T."/>
            <person name="Neilson J.A."/>
            <person name="Onodera N.T."/>
            <person name="Poole A.M."/>
            <person name="Pritham E.J."/>
            <person name="Richards T.A."/>
            <person name="Rocap G."/>
            <person name="Roy S.W."/>
            <person name="Sarai C."/>
            <person name="Schaack S."/>
            <person name="Shirato S."/>
            <person name="Slamovits C.H."/>
            <person name="Spencer D.F."/>
            <person name="Suzuki S."/>
            <person name="Worden A.Z."/>
            <person name="Zauner S."/>
            <person name="Barry K."/>
            <person name="Bell C."/>
            <person name="Bharti A.K."/>
            <person name="Crow J.A."/>
            <person name="Grimwood J."/>
            <person name="Kramer R."/>
            <person name="Lindquist E."/>
            <person name="Lucas S."/>
            <person name="Salamov A."/>
            <person name="McFadden G.I."/>
            <person name="Lane C.E."/>
            <person name="Keeling P.J."/>
            <person name="Gray M.W."/>
            <person name="Grigoriev I.V."/>
            <person name="Archibald J.M."/>
        </authorList>
    </citation>
    <scope>NUCLEOTIDE SEQUENCE</scope>
    <source>
        <strain evidence="5">CCMP2712</strain>
    </source>
</reference>
<dbReference type="KEGG" id="gtt:GUITHDRAFT_116751"/>
<protein>
    <recommendedName>
        <fullName evidence="6">SAM domain-containing protein</fullName>
    </recommendedName>
</protein>
<keyword evidence="2" id="KW-0812">Transmembrane</keyword>
<feature type="transmembrane region" description="Helical" evidence="2">
    <location>
        <begin position="669"/>
        <end position="688"/>
    </location>
</feature>
<sequence length="1073" mass="122071">MSMPGKPSSRSNDNKCKHSPSQWRSSNVLTPAICKLMLGRSSDREISHAMEHFSQIGQCQCGKKVILCKVCPLSGDKLAEGLPKLCGQRLPNPITVDNRASRNAVESHSNGAFHKYWKDLHDKMLRERSSQSESPDDCLDGALCSPFVAESGGSYSSPDSDLFACLAASASMMHEEEALDQSSSWHLDPIPSVSYCPPDDSQPRCSLWLPAAEPSATQAESQAHQSLCDNDSPCESANPTPSSEAAVSSEDTWFALKAKLLREQNLKTASDSTWTPFPHLPASPWSSEQATGNGTRRDGRGAGGEKILPAINLDYDYFSYVKLHGLSNGWPDFVFQEDFMKPSLHEVVAYAKKHKHLPGVIPEKSVHAGDFSCQREIASVLQYVEMLVLWAKELSDCNKLLEEQIGQFKKAHATGDERELMMKVSKLLSNIVTKKCIQQLQLSRPQGAELLQWMRENGLICFARVFSKNGLYSLEHVAKLDQQDCESLTCSLESLGSVGKRIELQLAVQHLRGDMRAKDMNYRLEKFNDSKVPVFTAWSSLSATEIILSKVYFQTLFCFYGLLCTSQTFRSMSEPMHSWYGITNRSTPAWCIVFLHWPCGVIKGALWLKAVYDARYNSPHQAYLTTVLNLKAQIFQTFCQILTEIVQLLGGWHDKTEPWTLHKSLTRGFLFEYFSLAPFMLVMAYLFVNRQDLIVKFMALLGVQQCLVLAPVHLAQASMLRAFYNLASGLVFWFAYFTCTTLKWSIKKKASRRVNGDKKKYAEQWSRLLQVPANQAIVTRLIARTERIEQTVDREYRACFAAATMTRSWRFRSLFLEPVGRFSFKGKVRQQTNNFGQLFWQASSVNDHFHEFLADLLKKNLCHDLNPSHPAVSHGEQQLRPELRFLQRASLRGEVRVDTWDNLIFVRGPIKQPERAIQKCVRIYGRDSACLTDLVRATVVVEQLEQVEQLLAFLESISVIGTKQERRGGKQQQQQQQQSPSSQPLFRIVRVKNRFSDSSRYYEPENAYRNLSINLEVGWVFEEEQCKFLPVSEWDLKMAETHICELQVHLLSLYEQYQEGSKNYVLWRDMLTR</sequence>
<dbReference type="PaxDb" id="55529-EKX37024"/>
<evidence type="ECO:0000313" key="4">
    <source>
        <dbReference type="EnsemblProtists" id="EKX37024"/>
    </source>
</evidence>
<feature type="region of interest" description="Disordered" evidence="1">
    <location>
        <begin position="216"/>
        <end position="248"/>
    </location>
</feature>
<accession>L1IM95</accession>
<dbReference type="EnsemblProtists" id="EKX37024">
    <property type="protein sequence ID" value="EKX37024"/>
    <property type="gene ID" value="GUITHDRAFT_116751"/>
</dbReference>
<name>L1IM95_GUITC</name>
<proteinExistence type="predicted"/>
<organism evidence="3">
    <name type="scientific">Guillardia theta (strain CCMP2712)</name>
    <name type="common">Cryptophyte</name>
    <dbReference type="NCBI Taxonomy" id="905079"/>
    <lineage>
        <taxon>Eukaryota</taxon>
        <taxon>Cryptophyceae</taxon>
        <taxon>Pyrenomonadales</taxon>
        <taxon>Geminigeraceae</taxon>
        <taxon>Guillardia</taxon>
    </lineage>
</organism>
<dbReference type="EMBL" id="JH993064">
    <property type="protein sequence ID" value="EKX37024.1"/>
    <property type="molecule type" value="Genomic_DNA"/>
</dbReference>
<keyword evidence="2" id="KW-0472">Membrane</keyword>
<feature type="compositionally biased region" description="Polar residues" evidence="1">
    <location>
        <begin position="284"/>
        <end position="294"/>
    </location>
</feature>